<dbReference type="Pfam" id="PF17837">
    <property type="entry name" value="4PPT_N"/>
    <property type="match status" value="1"/>
</dbReference>
<protein>
    <recommendedName>
        <fullName evidence="5">Enterobactin synthase component D</fullName>
    </recommendedName>
    <alternativeName>
        <fullName evidence="8">4'-phosphopantetheinyl transferase EntD</fullName>
    </alternativeName>
    <alternativeName>
        <fullName evidence="9">Enterochelin synthase D</fullName>
    </alternativeName>
</protein>
<dbReference type="EMBL" id="CP067134">
    <property type="protein sequence ID" value="WCR12301.1"/>
    <property type="molecule type" value="Genomic_DNA"/>
</dbReference>
<dbReference type="PANTHER" id="PTHR38096">
    <property type="entry name" value="ENTEROBACTIN SYNTHASE COMPONENT D"/>
    <property type="match status" value="1"/>
</dbReference>
<keyword evidence="6 14" id="KW-0808">Transferase</keyword>
<dbReference type="InterPro" id="IPR037143">
    <property type="entry name" value="4-PPantetheinyl_Trfase_dom_sf"/>
</dbReference>
<evidence type="ECO:0000256" key="1">
    <source>
        <dbReference type="ARBA" id="ARBA00003937"/>
    </source>
</evidence>
<feature type="domain" description="4'-phosphopantetheinyl transferase" evidence="12">
    <location>
        <begin position="106"/>
        <end position="193"/>
    </location>
</feature>
<organism evidence="14 15">
    <name type="scientific">Paracoccus stylophorae</name>
    <dbReference type="NCBI Taxonomy" id="659350"/>
    <lineage>
        <taxon>Bacteria</taxon>
        <taxon>Pseudomonadati</taxon>
        <taxon>Pseudomonadota</taxon>
        <taxon>Alphaproteobacteria</taxon>
        <taxon>Rhodobacterales</taxon>
        <taxon>Paracoccaceae</taxon>
        <taxon>Paracoccus</taxon>
    </lineage>
</organism>
<reference evidence="14 15" key="1">
    <citation type="submission" date="2021-01" db="EMBL/GenBank/DDBJ databases">
        <title>Biogeographic distribution of Paracoccus.</title>
        <authorList>
            <person name="Hollensteiner J."/>
            <person name="Leineberger J."/>
            <person name="Brinkhoff T."/>
            <person name="Daniel R."/>
        </authorList>
    </citation>
    <scope>NUCLEOTIDE SEQUENCE [LARGE SCALE GENOMIC DNA]</scope>
    <source>
        <strain evidence="14 15">LMG25392</strain>
    </source>
</reference>
<dbReference type="InterPro" id="IPR008278">
    <property type="entry name" value="4-PPantetheinyl_Trfase_dom"/>
</dbReference>
<dbReference type="SUPFAM" id="SSF56214">
    <property type="entry name" value="4'-phosphopantetheinyl transferase"/>
    <property type="match status" value="1"/>
</dbReference>
<dbReference type="Proteomes" id="UP001218412">
    <property type="component" value="Chromosome"/>
</dbReference>
<dbReference type="GO" id="GO:0016740">
    <property type="term" value="F:transferase activity"/>
    <property type="evidence" value="ECO:0007669"/>
    <property type="project" value="UniProtKB-KW"/>
</dbReference>
<dbReference type="PANTHER" id="PTHR38096:SF1">
    <property type="entry name" value="ENTEROBACTIN SYNTHASE COMPONENT D"/>
    <property type="match status" value="1"/>
</dbReference>
<keyword evidence="7" id="KW-0259">Enterobactin biosynthesis</keyword>
<evidence type="ECO:0000256" key="2">
    <source>
        <dbReference type="ARBA" id="ARBA00004993"/>
    </source>
</evidence>
<evidence type="ECO:0000313" key="14">
    <source>
        <dbReference type="EMBL" id="WCR12301.1"/>
    </source>
</evidence>
<evidence type="ECO:0000256" key="9">
    <source>
        <dbReference type="ARBA" id="ARBA00031996"/>
    </source>
</evidence>
<comment type="subunit">
    <text evidence="4">EntB, EntD, EntE, and EntF form a multienzyme complex called enterobactin synthase.</text>
</comment>
<gene>
    <name evidence="14" type="ORF">JHW45_08330</name>
</gene>
<evidence type="ECO:0000259" key="13">
    <source>
        <dbReference type="Pfam" id="PF17837"/>
    </source>
</evidence>
<evidence type="ECO:0000259" key="12">
    <source>
        <dbReference type="Pfam" id="PF01648"/>
    </source>
</evidence>
<evidence type="ECO:0000313" key="15">
    <source>
        <dbReference type="Proteomes" id="UP001218412"/>
    </source>
</evidence>
<sequence>MSILAKAVGGLFPDGVGVAVMAIGAASDAWPDEAGAMANAVPHRRREFAAGRAAARAAMTAAGLMPAAIPMAADRAPVWPAGVVGSITHAADVALAVAAPQAVARGLGLDMEPDAPLPGDVLSEICDGDECAWIAGQVQPLRWARVIFVAKEAAFKCQYPASATIFGFDGMSVQVDTAHNALVARFTRAIPPFAKGDALQGRFALTGGQIVAGFCRPGARAVN</sequence>
<dbReference type="Pfam" id="PF01648">
    <property type="entry name" value="ACPS"/>
    <property type="match status" value="1"/>
</dbReference>
<evidence type="ECO:0000256" key="3">
    <source>
        <dbReference type="ARBA" id="ARBA00008342"/>
    </source>
</evidence>
<evidence type="ECO:0000256" key="4">
    <source>
        <dbReference type="ARBA" id="ARBA00011503"/>
    </source>
</evidence>
<keyword evidence="15" id="KW-1185">Reference proteome</keyword>
<comment type="similarity">
    <text evidence="3">Belongs to the P-Pant transferase superfamily. EntD family.</text>
</comment>
<name>A0ABY7SZ43_9RHOB</name>
<comment type="catalytic activity">
    <reaction evidence="11">
        <text>apo-[peptidyl-carrier protein] + CoA = holo-[peptidyl-carrier protein] + adenosine 3',5'-bisphosphate + H(+)</text>
        <dbReference type="Rhea" id="RHEA:46228"/>
        <dbReference type="Rhea" id="RHEA-COMP:11479"/>
        <dbReference type="Rhea" id="RHEA-COMP:11480"/>
        <dbReference type="ChEBI" id="CHEBI:15378"/>
        <dbReference type="ChEBI" id="CHEBI:29999"/>
        <dbReference type="ChEBI" id="CHEBI:57287"/>
        <dbReference type="ChEBI" id="CHEBI:58343"/>
        <dbReference type="ChEBI" id="CHEBI:64479"/>
    </reaction>
</comment>
<dbReference type="InterPro" id="IPR003542">
    <property type="entry name" value="Enbac_synth_compD-like"/>
</dbReference>
<comment type="catalytic activity">
    <reaction evidence="10">
        <text>apo-[aryl-carrier protein] + CoA = holo-[aryl-carrier protein] + adenosine 3',5'-bisphosphate + H(+)</text>
        <dbReference type="Rhea" id="RHEA:48404"/>
        <dbReference type="Rhea" id="RHEA-COMP:15903"/>
        <dbReference type="Rhea" id="RHEA-COMP:17557"/>
        <dbReference type="ChEBI" id="CHEBI:15378"/>
        <dbReference type="ChEBI" id="CHEBI:29999"/>
        <dbReference type="ChEBI" id="CHEBI:57287"/>
        <dbReference type="ChEBI" id="CHEBI:58343"/>
        <dbReference type="ChEBI" id="CHEBI:64479"/>
    </reaction>
</comment>
<accession>A0ABY7SZ43</accession>
<proteinExistence type="inferred from homology"/>
<comment type="pathway">
    <text evidence="2">Siderophore biosynthesis; enterobactin biosynthesis.</text>
</comment>
<comment type="function">
    <text evidence="1">Involved in the biosynthesis of the siderophore enterobactin (enterochelin), which is a macrocyclic trimeric lactone of N-(2,3-dihydroxybenzoyl)-serine. The serine trilactone serves as a scaffolding for the three catechol functionalities that provide hexadentate coordination for the tightly ligated iron(2+) atoms. Plays an essential role in the assembly of the enterobactin by catalyzing the transfer of the 4'-phosphopantetheine (Ppant) moiety from coenzyme A to the apo-domains of both EntB (ArCP domain) and EntF (PCP domain) to yield their holo-forms which make them competent for the activation of 2,3-dihydroxybenzoate (DHB) and L-serine, respectively.</text>
</comment>
<dbReference type="RefSeq" id="WP_272860411.1">
    <property type="nucleotide sequence ID" value="NZ_CP067134.1"/>
</dbReference>
<evidence type="ECO:0000256" key="7">
    <source>
        <dbReference type="ARBA" id="ARBA00023191"/>
    </source>
</evidence>
<evidence type="ECO:0000256" key="10">
    <source>
        <dbReference type="ARBA" id="ARBA00049176"/>
    </source>
</evidence>
<evidence type="ECO:0000256" key="6">
    <source>
        <dbReference type="ARBA" id="ARBA00022679"/>
    </source>
</evidence>
<evidence type="ECO:0000256" key="11">
    <source>
        <dbReference type="ARBA" id="ARBA00049191"/>
    </source>
</evidence>
<dbReference type="InterPro" id="IPR041354">
    <property type="entry name" value="4PPT_N"/>
</dbReference>
<dbReference type="PRINTS" id="PR01399">
    <property type="entry name" value="ENTSNTHTASED"/>
</dbReference>
<evidence type="ECO:0000256" key="5">
    <source>
        <dbReference type="ARBA" id="ARBA00019087"/>
    </source>
</evidence>
<feature type="domain" description="4'-phosphopantetheinyl transferase N-terminal" evidence="13">
    <location>
        <begin position="33"/>
        <end position="99"/>
    </location>
</feature>
<evidence type="ECO:0000256" key="8">
    <source>
        <dbReference type="ARBA" id="ARBA00029894"/>
    </source>
</evidence>